<name>A0ABQ9EC78_TEGGR</name>
<comment type="caution">
    <text evidence="1">The sequence shown here is derived from an EMBL/GenBank/DDBJ whole genome shotgun (WGS) entry which is preliminary data.</text>
</comment>
<dbReference type="Proteomes" id="UP001217089">
    <property type="component" value="Unassembled WGS sequence"/>
</dbReference>
<accession>A0ABQ9EC78</accession>
<sequence>MIPPIMPILQVPLLLEKYTLTLLKCFKNDNICHVKQILYIKRLFWTLRLFSQVLKRSMYSLKVAKIMDAKSMKSNQDMISDLHKRLEQLVVNSRQCIENLHKDFLQSTDCLQLDDWKKIAREASERVASCIAFDINIWERTNGIMYSIKEKIVKKSKQEFALMEDQIKSIEAVKSMLKRNGIISIYVLHVFCLGNTRVISDLHKSIKLQHPLKKLFKKAKHYADHEEDSFQGIGGAFVSFGLGGAFVSVGEFDIQNKNVKKLFSGYKKQNKKKPERKSKNNTLVNLSKELIMLPKLSQSSLKQTDNLFKLLRKNLLVKWRFICLYRDTKGFSKVTKLLQINVMTVLSELEHENIVKYYGSTCRQVNDYRVEWIMITELCDGNLKDLVIGNKSFQNPSKF</sequence>
<reference evidence="1 2" key="1">
    <citation type="submission" date="2022-12" db="EMBL/GenBank/DDBJ databases">
        <title>Chromosome-level genome of Tegillarca granosa.</title>
        <authorList>
            <person name="Kim J."/>
        </authorList>
    </citation>
    <scope>NUCLEOTIDE SEQUENCE [LARGE SCALE GENOMIC DNA]</scope>
    <source>
        <strain evidence="1">Teg-2019</strain>
        <tissue evidence="1">Adductor muscle</tissue>
    </source>
</reference>
<dbReference type="Gene3D" id="1.10.510.10">
    <property type="entry name" value="Transferase(Phosphotransferase) domain 1"/>
    <property type="match status" value="1"/>
</dbReference>
<dbReference type="SUPFAM" id="SSF56112">
    <property type="entry name" value="Protein kinase-like (PK-like)"/>
    <property type="match status" value="1"/>
</dbReference>
<evidence type="ECO:0008006" key="3">
    <source>
        <dbReference type="Google" id="ProtNLM"/>
    </source>
</evidence>
<keyword evidence="2" id="KW-1185">Reference proteome</keyword>
<gene>
    <name evidence="1" type="ORF">KUTeg_020052</name>
</gene>
<organism evidence="1 2">
    <name type="scientific">Tegillarca granosa</name>
    <name type="common">Malaysian cockle</name>
    <name type="synonym">Anadara granosa</name>
    <dbReference type="NCBI Taxonomy" id="220873"/>
    <lineage>
        <taxon>Eukaryota</taxon>
        <taxon>Metazoa</taxon>
        <taxon>Spiralia</taxon>
        <taxon>Lophotrochozoa</taxon>
        <taxon>Mollusca</taxon>
        <taxon>Bivalvia</taxon>
        <taxon>Autobranchia</taxon>
        <taxon>Pteriomorphia</taxon>
        <taxon>Arcoida</taxon>
        <taxon>Arcoidea</taxon>
        <taxon>Arcidae</taxon>
        <taxon>Tegillarca</taxon>
    </lineage>
</organism>
<dbReference type="EMBL" id="JARBDR010000918">
    <property type="protein sequence ID" value="KAJ8301065.1"/>
    <property type="molecule type" value="Genomic_DNA"/>
</dbReference>
<evidence type="ECO:0000313" key="1">
    <source>
        <dbReference type="EMBL" id="KAJ8301065.1"/>
    </source>
</evidence>
<dbReference type="InterPro" id="IPR011009">
    <property type="entry name" value="Kinase-like_dom_sf"/>
</dbReference>
<proteinExistence type="predicted"/>
<protein>
    <recommendedName>
        <fullName evidence="3">Protein kinase domain-containing protein</fullName>
    </recommendedName>
</protein>
<evidence type="ECO:0000313" key="2">
    <source>
        <dbReference type="Proteomes" id="UP001217089"/>
    </source>
</evidence>